<reference evidence="1 2" key="1">
    <citation type="submission" date="2020-08" db="EMBL/GenBank/DDBJ databases">
        <title>Sequencing the genomes of 1000 actinobacteria strains.</title>
        <authorList>
            <person name="Klenk H.-P."/>
        </authorList>
    </citation>
    <scope>NUCLEOTIDE SEQUENCE [LARGE SCALE GENOMIC DNA]</scope>
    <source>
        <strain evidence="1 2">DSM 44786</strain>
    </source>
</reference>
<dbReference type="Proteomes" id="UP000573327">
    <property type="component" value="Unassembled WGS sequence"/>
</dbReference>
<organism evidence="1 2">
    <name type="scientific">Kitasatospora gansuensis</name>
    <dbReference type="NCBI Taxonomy" id="258050"/>
    <lineage>
        <taxon>Bacteria</taxon>
        <taxon>Bacillati</taxon>
        <taxon>Actinomycetota</taxon>
        <taxon>Actinomycetes</taxon>
        <taxon>Kitasatosporales</taxon>
        <taxon>Streptomycetaceae</taxon>
        <taxon>Kitasatospora</taxon>
    </lineage>
</organism>
<evidence type="ECO:0000313" key="1">
    <source>
        <dbReference type="EMBL" id="MBB4947658.1"/>
    </source>
</evidence>
<dbReference type="AlphaFoldDB" id="A0A7W7SBY6"/>
<sequence length="78" mass="8272">MTTNQNIQWMQQGGAAMLLATGLPAELEEMLASEQMESLRDPHLRWLQHGGGAAMLLATGLPVELEKVLVGAGSSAGR</sequence>
<keyword evidence="2" id="KW-1185">Reference proteome</keyword>
<proteinExistence type="predicted"/>
<protein>
    <submittedName>
        <fullName evidence="1">Uncharacterized protein</fullName>
    </submittedName>
</protein>
<name>A0A7W7SBY6_9ACTN</name>
<accession>A0A7W7SBY6</accession>
<evidence type="ECO:0000313" key="2">
    <source>
        <dbReference type="Proteomes" id="UP000573327"/>
    </source>
</evidence>
<dbReference type="EMBL" id="JACHJR010000001">
    <property type="protein sequence ID" value="MBB4947658.1"/>
    <property type="molecule type" value="Genomic_DNA"/>
</dbReference>
<gene>
    <name evidence="1" type="ORF">F4556_003193</name>
</gene>
<dbReference type="RefSeq" id="WP_184915970.1">
    <property type="nucleotide sequence ID" value="NZ_JACHJR010000001.1"/>
</dbReference>
<comment type="caution">
    <text evidence="1">The sequence shown here is derived from an EMBL/GenBank/DDBJ whole genome shotgun (WGS) entry which is preliminary data.</text>
</comment>